<name>A0A644WE12_9ZZZZ</name>
<sequence>MCGLSDAYEDNSLPVNKLDTLLNKITFLKTVDMQERKEILKKLQ</sequence>
<protein>
    <submittedName>
        <fullName evidence="1">Uncharacterized protein</fullName>
    </submittedName>
</protein>
<dbReference type="AlphaFoldDB" id="A0A644WE12"/>
<organism evidence="1">
    <name type="scientific">bioreactor metagenome</name>
    <dbReference type="NCBI Taxonomy" id="1076179"/>
    <lineage>
        <taxon>unclassified sequences</taxon>
        <taxon>metagenomes</taxon>
        <taxon>ecological metagenomes</taxon>
    </lineage>
</organism>
<reference evidence="1" key="1">
    <citation type="submission" date="2019-08" db="EMBL/GenBank/DDBJ databases">
        <authorList>
            <person name="Kucharzyk K."/>
            <person name="Murdoch R.W."/>
            <person name="Higgins S."/>
            <person name="Loffler F."/>
        </authorList>
    </citation>
    <scope>NUCLEOTIDE SEQUENCE</scope>
</reference>
<accession>A0A644WE12</accession>
<gene>
    <name evidence="1" type="ORF">SDC9_48305</name>
</gene>
<evidence type="ECO:0000313" key="1">
    <source>
        <dbReference type="EMBL" id="MPM02060.1"/>
    </source>
</evidence>
<proteinExistence type="predicted"/>
<comment type="caution">
    <text evidence="1">The sequence shown here is derived from an EMBL/GenBank/DDBJ whole genome shotgun (WGS) entry which is preliminary data.</text>
</comment>
<dbReference type="EMBL" id="VSSQ01000842">
    <property type="protein sequence ID" value="MPM02060.1"/>
    <property type="molecule type" value="Genomic_DNA"/>
</dbReference>